<feature type="domain" description="N-acetyltransferase" evidence="3">
    <location>
        <begin position="5"/>
        <end position="154"/>
    </location>
</feature>
<dbReference type="Gene3D" id="3.40.630.30">
    <property type="match status" value="1"/>
</dbReference>
<evidence type="ECO:0000256" key="1">
    <source>
        <dbReference type="ARBA" id="ARBA00022679"/>
    </source>
</evidence>
<dbReference type="InterPro" id="IPR016181">
    <property type="entry name" value="Acyl_CoA_acyltransferase"/>
</dbReference>
<dbReference type="CDD" id="cd04301">
    <property type="entry name" value="NAT_SF"/>
    <property type="match status" value="1"/>
</dbReference>
<keyword evidence="5" id="KW-1185">Reference proteome</keyword>
<dbReference type="InterPro" id="IPR000182">
    <property type="entry name" value="GNAT_dom"/>
</dbReference>
<dbReference type="Pfam" id="PF13508">
    <property type="entry name" value="Acetyltransf_7"/>
    <property type="match status" value="1"/>
</dbReference>
<dbReference type="PANTHER" id="PTHR43877">
    <property type="entry name" value="AMINOALKYLPHOSPHONATE N-ACETYLTRANSFERASE-RELATED-RELATED"/>
    <property type="match status" value="1"/>
</dbReference>
<dbReference type="SUPFAM" id="SSF55729">
    <property type="entry name" value="Acyl-CoA N-acyltransferases (Nat)"/>
    <property type="match status" value="1"/>
</dbReference>
<dbReference type="EMBL" id="SIHO01000002">
    <property type="protein sequence ID" value="TFU03413.1"/>
    <property type="molecule type" value="Genomic_DNA"/>
</dbReference>
<gene>
    <name evidence="4" type="ORF">EUV02_09575</name>
</gene>
<reference evidence="4 5" key="1">
    <citation type="submission" date="2019-02" db="EMBL/GenBank/DDBJ databases">
        <title>Polymorphobacter sp. isolated from the lake at the Tibet of China.</title>
        <authorList>
            <person name="Li A."/>
        </authorList>
    </citation>
    <scope>NUCLEOTIDE SEQUENCE [LARGE SCALE GENOMIC DNA]</scope>
    <source>
        <strain evidence="4 5">DJ1R-1</strain>
    </source>
</reference>
<accession>A0A4Y9ENJ0</accession>
<evidence type="ECO:0000259" key="3">
    <source>
        <dbReference type="PROSITE" id="PS51186"/>
    </source>
</evidence>
<dbReference type="OrthoDB" id="118465at2"/>
<dbReference type="PROSITE" id="PS51186">
    <property type="entry name" value="GNAT"/>
    <property type="match status" value="1"/>
</dbReference>
<organism evidence="4 5">
    <name type="scientific">Glacieibacterium arshaanense</name>
    <dbReference type="NCBI Taxonomy" id="2511025"/>
    <lineage>
        <taxon>Bacteria</taxon>
        <taxon>Pseudomonadati</taxon>
        <taxon>Pseudomonadota</taxon>
        <taxon>Alphaproteobacteria</taxon>
        <taxon>Sphingomonadales</taxon>
        <taxon>Sphingosinicellaceae</taxon>
        <taxon>Glacieibacterium</taxon>
    </lineage>
</organism>
<dbReference type="AlphaFoldDB" id="A0A4Y9ENJ0"/>
<dbReference type="RefSeq" id="WP_135246005.1">
    <property type="nucleotide sequence ID" value="NZ_SIHO01000002.1"/>
</dbReference>
<evidence type="ECO:0000313" key="5">
    <source>
        <dbReference type="Proteomes" id="UP000297737"/>
    </source>
</evidence>
<protein>
    <submittedName>
        <fullName evidence="4">GNAT family N-acetyltransferase</fullName>
    </submittedName>
</protein>
<proteinExistence type="predicted"/>
<dbReference type="InterPro" id="IPR050832">
    <property type="entry name" value="Bact_Acetyltransf"/>
</dbReference>
<sequence>MPAALKIRPYAAEDWDAICAVHDAARHDELRHSAGEAAYLPLADTYENEALFAARVDVGVADGEVAGFVAFSPAELTWLYVHPAHYGKGYGRALLRHAIAQAGPVIDTEVLVGNAPALALYLSEGFTVIEHSHGRLAGNEGFTASGLVLRRQRV</sequence>
<dbReference type="GO" id="GO:0016747">
    <property type="term" value="F:acyltransferase activity, transferring groups other than amino-acyl groups"/>
    <property type="evidence" value="ECO:0007669"/>
    <property type="project" value="InterPro"/>
</dbReference>
<evidence type="ECO:0000256" key="2">
    <source>
        <dbReference type="ARBA" id="ARBA00023315"/>
    </source>
</evidence>
<comment type="caution">
    <text evidence="4">The sequence shown here is derived from an EMBL/GenBank/DDBJ whole genome shotgun (WGS) entry which is preliminary data.</text>
</comment>
<keyword evidence="1 4" id="KW-0808">Transferase</keyword>
<dbReference type="Proteomes" id="UP000297737">
    <property type="component" value="Unassembled WGS sequence"/>
</dbReference>
<keyword evidence="2" id="KW-0012">Acyltransferase</keyword>
<evidence type="ECO:0000313" key="4">
    <source>
        <dbReference type="EMBL" id="TFU03413.1"/>
    </source>
</evidence>
<name>A0A4Y9ENJ0_9SPHN</name>